<evidence type="ECO:0000313" key="3">
    <source>
        <dbReference type="Proteomes" id="UP001251085"/>
    </source>
</evidence>
<accession>A0ABU3EGE8</accession>
<dbReference type="Proteomes" id="UP001251085">
    <property type="component" value="Unassembled WGS sequence"/>
</dbReference>
<dbReference type="EMBL" id="JAVRQI010000012">
    <property type="protein sequence ID" value="MDT1063285.1"/>
    <property type="molecule type" value="Genomic_DNA"/>
</dbReference>
<keyword evidence="3" id="KW-1185">Reference proteome</keyword>
<sequence>MQDEDDGGIPEAVARNLRRQQQKETRKLKQIRKNIADSLASDFDDIASENQPPRK</sequence>
<name>A0ABU3EGE8_9RHOB</name>
<evidence type="ECO:0000313" key="2">
    <source>
        <dbReference type="EMBL" id="MDT1063285.1"/>
    </source>
</evidence>
<protein>
    <submittedName>
        <fullName evidence="2">Uncharacterized protein</fullName>
    </submittedName>
</protein>
<comment type="caution">
    <text evidence="2">The sequence shown here is derived from an EMBL/GenBank/DDBJ whole genome shotgun (WGS) entry which is preliminary data.</text>
</comment>
<evidence type="ECO:0000256" key="1">
    <source>
        <dbReference type="SAM" id="MobiDB-lite"/>
    </source>
</evidence>
<organism evidence="2 3">
    <name type="scientific">Paracoccus broussonetiae</name>
    <dbReference type="NCBI Taxonomy" id="3075834"/>
    <lineage>
        <taxon>Bacteria</taxon>
        <taxon>Pseudomonadati</taxon>
        <taxon>Pseudomonadota</taxon>
        <taxon>Alphaproteobacteria</taxon>
        <taxon>Rhodobacterales</taxon>
        <taxon>Paracoccaceae</taxon>
        <taxon>Paracoccus</taxon>
    </lineage>
</organism>
<dbReference type="RefSeq" id="WP_311760376.1">
    <property type="nucleotide sequence ID" value="NZ_JAVRQI010000012.1"/>
</dbReference>
<proteinExistence type="predicted"/>
<gene>
    <name evidence="2" type="ORF">RM190_15525</name>
</gene>
<feature type="region of interest" description="Disordered" evidence="1">
    <location>
        <begin position="1"/>
        <end position="29"/>
    </location>
</feature>
<reference evidence="3" key="1">
    <citation type="submission" date="2023-07" db="EMBL/GenBank/DDBJ databases">
        <title>Characterization of two Paracoccaceae strains isolated from Phycosphere and proposal of Xinfangfangia lacusdiani sp. nov.</title>
        <authorList>
            <person name="Deng Y."/>
            <person name="Zhang Y.Q."/>
        </authorList>
    </citation>
    <scope>NUCLEOTIDE SEQUENCE [LARGE SCALE GENOMIC DNA]</scope>
    <source>
        <strain evidence="3">CPCC 101403</strain>
    </source>
</reference>